<evidence type="ECO:0000256" key="1">
    <source>
        <dbReference type="SAM" id="MobiDB-lite"/>
    </source>
</evidence>
<feature type="region of interest" description="Disordered" evidence="1">
    <location>
        <begin position="219"/>
        <end position="309"/>
    </location>
</feature>
<reference evidence="2 3" key="1">
    <citation type="submission" date="2019-01" db="EMBL/GenBank/DDBJ databases">
        <title>Draft Genome Sequencing of Zygosaccharomyces mellis Ca-7.</title>
        <authorList>
            <person name="Shiwa Y."/>
            <person name="Kanesaki Y."/>
            <person name="Ishige T."/>
            <person name="Mura K."/>
            <person name="Hori T."/>
            <person name="Tamura T."/>
        </authorList>
    </citation>
    <scope>NUCLEOTIDE SEQUENCE [LARGE SCALE GENOMIC DNA]</scope>
    <source>
        <strain evidence="2 3">Ca-7</strain>
    </source>
</reference>
<proteinExistence type="predicted"/>
<dbReference type="Proteomes" id="UP000301737">
    <property type="component" value="Unassembled WGS sequence"/>
</dbReference>
<comment type="caution">
    <text evidence="2">The sequence shown here is derived from an EMBL/GenBank/DDBJ whole genome shotgun (WGS) entry which is preliminary data.</text>
</comment>
<protein>
    <submittedName>
        <fullName evidence="2">Uncharacterized protein</fullName>
    </submittedName>
</protein>
<dbReference type="OrthoDB" id="4067212at2759"/>
<keyword evidence="3" id="KW-1185">Reference proteome</keyword>
<sequence length="309" mass="35835">MFSSLQSPCYFDSMPSMFVDPMFLSQEPKRRRVHNGSMRIPSSRNVRQNTPVPLRYKVTETERGYVLSLHKKLPKNLLRNEINYELSMLKDQLYRPTYHYCGFFGDLVEEQADEDSLTDQAISRLNVDAICRRVARQAFKNYKIELNHRGDELSITNRADGVAKEFDLGIAIDDLEVMGCYLDESYSHAVWKILLVKETDANSSNGNSPEDRILEDAEPYEQKVDTQEQKQEQKQEEGEEEQRLESEPTIQEPEESTPLKIDINFPQDQNSQQHKRTSPILEEVEDEEVSRFRQLSSRAPTGSAILEDY</sequence>
<accession>A0A4C2E503</accession>
<name>A0A4C2E503_9SACH</name>
<dbReference type="AlphaFoldDB" id="A0A4C2E503"/>
<dbReference type="EMBL" id="BIMX01000001">
    <property type="protein sequence ID" value="GCE97088.1"/>
    <property type="molecule type" value="Genomic_DNA"/>
</dbReference>
<evidence type="ECO:0000313" key="2">
    <source>
        <dbReference type="EMBL" id="GCE97088.1"/>
    </source>
</evidence>
<evidence type="ECO:0000313" key="3">
    <source>
        <dbReference type="Proteomes" id="UP000301737"/>
    </source>
</evidence>
<feature type="compositionally biased region" description="Basic and acidic residues" evidence="1">
    <location>
        <begin position="219"/>
        <end position="246"/>
    </location>
</feature>
<gene>
    <name evidence="2" type="ORF">ZYGM_003500</name>
</gene>
<organism evidence="2 3">
    <name type="scientific">Zygosaccharomyces mellis</name>
    <dbReference type="NCBI Taxonomy" id="42258"/>
    <lineage>
        <taxon>Eukaryota</taxon>
        <taxon>Fungi</taxon>
        <taxon>Dikarya</taxon>
        <taxon>Ascomycota</taxon>
        <taxon>Saccharomycotina</taxon>
        <taxon>Saccharomycetes</taxon>
        <taxon>Saccharomycetales</taxon>
        <taxon>Saccharomycetaceae</taxon>
        <taxon>Zygosaccharomyces</taxon>
    </lineage>
</organism>